<dbReference type="InterPro" id="IPR050109">
    <property type="entry name" value="HTH-type_TetR-like_transc_reg"/>
</dbReference>
<evidence type="ECO:0000256" key="4">
    <source>
        <dbReference type="PROSITE-ProRule" id="PRU00335"/>
    </source>
</evidence>
<sequence length="209" mass="21868">MDALQGRRHARRQATIEEILAAAVELMARDGVAGMSLSAVARAVGMKPPSLYVYFPSKMALYDALFAQGAAELLVAVRGAAADQAIPAGDPVAALLAGARAYVDWSLANPVSAQLLNWRPVPGFQPSAGAYAPSAAIVAETRALLTLAVERNRLTPAAATDDAVLLLTSVIAGVVSQQLANEPHAGPGEGRYARLLDPALEMWLARYTP</sequence>
<keyword evidence="1" id="KW-0805">Transcription regulation</keyword>
<keyword evidence="3" id="KW-0804">Transcription</keyword>
<feature type="domain" description="HTH tetR-type" evidence="5">
    <location>
        <begin position="13"/>
        <end position="73"/>
    </location>
</feature>
<dbReference type="PROSITE" id="PS50977">
    <property type="entry name" value="HTH_TETR_2"/>
    <property type="match status" value="1"/>
</dbReference>
<dbReference type="SUPFAM" id="SSF46689">
    <property type="entry name" value="Homeodomain-like"/>
    <property type="match status" value="1"/>
</dbReference>
<accession>A0ABS4YSY7</accession>
<dbReference type="PRINTS" id="PR00455">
    <property type="entry name" value="HTHTETR"/>
</dbReference>
<dbReference type="Gene3D" id="1.10.357.10">
    <property type="entry name" value="Tetracycline Repressor, domain 2"/>
    <property type="match status" value="1"/>
</dbReference>
<dbReference type="InterPro" id="IPR025996">
    <property type="entry name" value="MT1864/Rv1816-like_C"/>
</dbReference>
<comment type="caution">
    <text evidence="6">The sequence shown here is derived from an EMBL/GenBank/DDBJ whole genome shotgun (WGS) entry which is preliminary data.</text>
</comment>
<dbReference type="RefSeq" id="WP_209677354.1">
    <property type="nucleotide sequence ID" value="NZ_JAGIOI010000001.1"/>
</dbReference>
<dbReference type="Pfam" id="PF13305">
    <property type="entry name" value="TetR_C_33"/>
    <property type="match status" value="1"/>
</dbReference>
<name>A0ABS4YSY7_9MICC</name>
<dbReference type="Pfam" id="PF00440">
    <property type="entry name" value="TetR_N"/>
    <property type="match status" value="1"/>
</dbReference>
<proteinExistence type="predicted"/>
<keyword evidence="2 4" id="KW-0238">DNA-binding</keyword>
<dbReference type="InterPro" id="IPR036271">
    <property type="entry name" value="Tet_transcr_reg_TetR-rel_C_sf"/>
</dbReference>
<dbReference type="PANTHER" id="PTHR30055:SF234">
    <property type="entry name" value="HTH-TYPE TRANSCRIPTIONAL REGULATOR BETI"/>
    <property type="match status" value="1"/>
</dbReference>
<evidence type="ECO:0000313" key="6">
    <source>
        <dbReference type="EMBL" id="MBP2411909.1"/>
    </source>
</evidence>
<evidence type="ECO:0000256" key="1">
    <source>
        <dbReference type="ARBA" id="ARBA00023015"/>
    </source>
</evidence>
<dbReference type="Proteomes" id="UP000711614">
    <property type="component" value="Unassembled WGS sequence"/>
</dbReference>
<organism evidence="6 7">
    <name type="scientific">Arthrobacter stackebrandtii</name>
    <dbReference type="NCBI Taxonomy" id="272161"/>
    <lineage>
        <taxon>Bacteria</taxon>
        <taxon>Bacillati</taxon>
        <taxon>Actinomycetota</taxon>
        <taxon>Actinomycetes</taxon>
        <taxon>Micrococcales</taxon>
        <taxon>Micrococcaceae</taxon>
        <taxon>Arthrobacter</taxon>
    </lineage>
</organism>
<evidence type="ECO:0000256" key="3">
    <source>
        <dbReference type="ARBA" id="ARBA00023163"/>
    </source>
</evidence>
<dbReference type="SUPFAM" id="SSF48498">
    <property type="entry name" value="Tetracyclin repressor-like, C-terminal domain"/>
    <property type="match status" value="1"/>
</dbReference>
<reference evidence="6 7" key="1">
    <citation type="submission" date="2021-03" db="EMBL/GenBank/DDBJ databases">
        <title>Sequencing the genomes of 1000 actinobacteria strains.</title>
        <authorList>
            <person name="Klenk H.-P."/>
        </authorList>
    </citation>
    <scope>NUCLEOTIDE SEQUENCE [LARGE SCALE GENOMIC DNA]</scope>
    <source>
        <strain evidence="6 7">DSM 16005</strain>
    </source>
</reference>
<protein>
    <submittedName>
        <fullName evidence="6">AcrR family transcriptional regulator</fullName>
    </submittedName>
</protein>
<keyword evidence="7" id="KW-1185">Reference proteome</keyword>
<evidence type="ECO:0000259" key="5">
    <source>
        <dbReference type="PROSITE" id="PS50977"/>
    </source>
</evidence>
<dbReference type="InterPro" id="IPR001647">
    <property type="entry name" value="HTH_TetR"/>
</dbReference>
<dbReference type="InterPro" id="IPR009057">
    <property type="entry name" value="Homeodomain-like_sf"/>
</dbReference>
<dbReference type="PANTHER" id="PTHR30055">
    <property type="entry name" value="HTH-TYPE TRANSCRIPTIONAL REGULATOR RUTR"/>
    <property type="match status" value="1"/>
</dbReference>
<dbReference type="EMBL" id="JAGIOI010000001">
    <property type="protein sequence ID" value="MBP2411909.1"/>
    <property type="molecule type" value="Genomic_DNA"/>
</dbReference>
<evidence type="ECO:0000256" key="2">
    <source>
        <dbReference type="ARBA" id="ARBA00023125"/>
    </source>
</evidence>
<evidence type="ECO:0000313" key="7">
    <source>
        <dbReference type="Proteomes" id="UP000711614"/>
    </source>
</evidence>
<feature type="DNA-binding region" description="H-T-H motif" evidence="4">
    <location>
        <begin position="36"/>
        <end position="55"/>
    </location>
</feature>
<gene>
    <name evidence="6" type="ORF">JOF48_000708</name>
</gene>